<feature type="region of interest" description="Disordered" evidence="1">
    <location>
        <begin position="92"/>
        <end position="114"/>
    </location>
</feature>
<evidence type="ECO:0000313" key="3">
    <source>
        <dbReference type="EMBL" id="RZC33182.1"/>
    </source>
</evidence>
<sequence length="177" mass="20222">VGVKHRSWAEVAQAVYGREDKATVNKVKIQWKSLRDAFVKHQRKRKAAKTRVRPYLYEDEMRFLLPHILLRECDDDHVPVRNFDVKTEDGAGLTADFRPEAEPQPRAADAAERLPWERSRPEDAHPVDAFFHGVAQTVKQLRPATVARLKKAVANIVMDAELEEIEDGAKIERGCAF</sequence>
<keyword evidence="4" id="KW-1185">Reference proteome</keyword>
<feature type="domain" description="MADF" evidence="2">
    <location>
        <begin position="1"/>
        <end position="69"/>
    </location>
</feature>
<evidence type="ECO:0000313" key="4">
    <source>
        <dbReference type="Proteomes" id="UP000292052"/>
    </source>
</evidence>
<evidence type="ECO:0000259" key="2">
    <source>
        <dbReference type="PROSITE" id="PS51029"/>
    </source>
</evidence>
<dbReference type="AlphaFoldDB" id="A0A482VJZ5"/>
<gene>
    <name evidence="3" type="ORF">BDFB_014733</name>
</gene>
<dbReference type="EMBL" id="QDEB01091117">
    <property type="protein sequence ID" value="RZC33182.1"/>
    <property type="molecule type" value="Genomic_DNA"/>
</dbReference>
<reference evidence="3 4" key="1">
    <citation type="submission" date="2017-03" db="EMBL/GenBank/DDBJ databases">
        <title>Genome of the blue death feigning beetle - Asbolus verrucosus.</title>
        <authorList>
            <person name="Rider S.D."/>
        </authorList>
    </citation>
    <scope>NUCLEOTIDE SEQUENCE [LARGE SCALE GENOMIC DNA]</scope>
    <source>
        <strain evidence="3">Butters</strain>
        <tissue evidence="3">Head and leg muscle</tissue>
    </source>
</reference>
<dbReference type="GO" id="GO:0005667">
    <property type="term" value="C:transcription regulator complex"/>
    <property type="evidence" value="ECO:0007669"/>
    <property type="project" value="TreeGrafter"/>
</dbReference>
<dbReference type="GO" id="GO:0006357">
    <property type="term" value="P:regulation of transcription by RNA polymerase II"/>
    <property type="evidence" value="ECO:0007669"/>
    <property type="project" value="TreeGrafter"/>
</dbReference>
<accession>A0A482VJZ5</accession>
<dbReference type="PROSITE" id="PS51029">
    <property type="entry name" value="MADF"/>
    <property type="match status" value="1"/>
</dbReference>
<organism evidence="3 4">
    <name type="scientific">Asbolus verrucosus</name>
    <name type="common">Desert ironclad beetle</name>
    <dbReference type="NCBI Taxonomy" id="1661398"/>
    <lineage>
        <taxon>Eukaryota</taxon>
        <taxon>Metazoa</taxon>
        <taxon>Ecdysozoa</taxon>
        <taxon>Arthropoda</taxon>
        <taxon>Hexapoda</taxon>
        <taxon>Insecta</taxon>
        <taxon>Pterygota</taxon>
        <taxon>Neoptera</taxon>
        <taxon>Endopterygota</taxon>
        <taxon>Coleoptera</taxon>
        <taxon>Polyphaga</taxon>
        <taxon>Cucujiformia</taxon>
        <taxon>Tenebrionidae</taxon>
        <taxon>Pimeliinae</taxon>
        <taxon>Asbolus</taxon>
    </lineage>
</organism>
<dbReference type="InterPro" id="IPR039353">
    <property type="entry name" value="TF_Adf1"/>
</dbReference>
<dbReference type="PANTHER" id="PTHR12243">
    <property type="entry name" value="MADF DOMAIN TRANSCRIPTION FACTOR"/>
    <property type="match status" value="1"/>
</dbReference>
<comment type="caution">
    <text evidence="3">The sequence shown here is derived from an EMBL/GenBank/DDBJ whole genome shotgun (WGS) entry which is preliminary data.</text>
</comment>
<evidence type="ECO:0000256" key="1">
    <source>
        <dbReference type="SAM" id="MobiDB-lite"/>
    </source>
</evidence>
<protein>
    <recommendedName>
        <fullName evidence="2">MADF domain-containing protein</fullName>
    </recommendedName>
</protein>
<dbReference type="OrthoDB" id="6603924at2759"/>
<dbReference type="InterPro" id="IPR006578">
    <property type="entry name" value="MADF-dom"/>
</dbReference>
<dbReference type="PANTHER" id="PTHR12243:SF67">
    <property type="entry name" value="COREPRESSOR OF PANGOLIN, ISOFORM A-RELATED"/>
    <property type="match status" value="1"/>
</dbReference>
<dbReference type="Proteomes" id="UP000292052">
    <property type="component" value="Unassembled WGS sequence"/>
</dbReference>
<proteinExistence type="predicted"/>
<feature type="compositionally biased region" description="Basic and acidic residues" evidence="1">
    <location>
        <begin position="97"/>
        <end position="114"/>
    </location>
</feature>
<feature type="non-terminal residue" evidence="3">
    <location>
        <position position="1"/>
    </location>
</feature>
<dbReference type="GO" id="GO:0005634">
    <property type="term" value="C:nucleus"/>
    <property type="evidence" value="ECO:0007669"/>
    <property type="project" value="TreeGrafter"/>
</dbReference>
<name>A0A482VJZ5_ASBVE</name>
<dbReference type="Pfam" id="PF10545">
    <property type="entry name" value="MADF_DNA_bdg"/>
    <property type="match status" value="1"/>
</dbReference>